<name>A0A212K7N7_9FIRM</name>
<dbReference type="AlphaFoldDB" id="A0A212K7N7"/>
<dbReference type="Pfam" id="PF21983">
    <property type="entry name" value="NikA-like"/>
    <property type="match status" value="1"/>
</dbReference>
<evidence type="ECO:0000313" key="1">
    <source>
        <dbReference type="EMBL" id="SBW07734.1"/>
    </source>
</evidence>
<dbReference type="InterPro" id="IPR053842">
    <property type="entry name" value="NikA-like"/>
</dbReference>
<reference evidence="1" key="1">
    <citation type="submission" date="2016-04" db="EMBL/GenBank/DDBJ databases">
        <authorList>
            <person name="Evans L.H."/>
            <person name="Alamgir A."/>
            <person name="Owens N."/>
            <person name="Weber N.D."/>
            <person name="Virtaneva K."/>
            <person name="Barbian K."/>
            <person name="Babar A."/>
            <person name="Rosenke K."/>
        </authorList>
    </citation>
    <scope>NUCLEOTIDE SEQUENCE</scope>
    <source>
        <strain evidence="1">86</strain>
    </source>
</reference>
<sequence>MNRTHKITFRVSDYEHKLIQSKVKKSGTRMSDFCRYAVLGKEVRTVKGLDKCSYELNKIGNNLNQLTVLCHQRAVQNPNLEAIQMQLSDVLERIYAALGGDDDGDSQAD</sequence>
<gene>
    <name evidence="1" type="ORF">KL86CLO1_12339</name>
</gene>
<proteinExistence type="predicted"/>
<organism evidence="1">
    <name type="scientific">uncultured Eubacteriales bacterium</name>
    <dbReference type="NCBI Taxonomy" id="172733"/>
    <lineage>
        <taxon>Bacteria</taxon>
        <taxon>Bacillati</taxon>
        <taxon>Bacillota</taxon>
        <taxon>Clostridia</taxon>
        <taxon>Eubacteriales</taxon>
        <taxon>environmental samples</taxon>
    </lineage>
</organism>
<accession>A0A212K7N7</accession>
<dbReference type="EMBL" id="FLUN01000001">
    <property type="protein sequence ID" value="SBW07734.1"/>
    <property type="molecule type" value="Genomic_DNA"/>
</dbReference>
<protein>
    <submittedName>
        <fullName evidence="1">Putative mobilization protein</fullName>
    </submittedName>
</protein>